<feature type="compositionally biased region" description="Low complexity" evidence="1">
    <location>
        <begin position="998"/>
        <end position="1024"/>
    </location>
</feature>
<feature type="compositionally biased region" description="Low complexity" evidence="1">
    <location>
        <begin position="1057"/>
        <end position="1068"/>
    </location>
</feature>
<gene>
    <name evidence="2" type="ORF">PT974_02325</name>
</gene>
<proteinExistence type="predicted"/>
<feature type="compositionally biased region" description="Pro residues" evidence="1">
    <location>
        <begin position="1069"/>
        <end position="1084"/>
    </location>
</feature>
<protein>
    <submittedName>
        <fullName evidence="2">Uncharacterized protein</fullName>
    </submittedName>
</protein>
<feature type="compositionally biased region" description="Pro residues" evidence="1">
    <location>
        <begin position="984"/>
        <end position="997"/>
    </location>
</feature>
<dbReference type="Proteomes" id="UP001338125">
    <property type="component" value="Unassembled WGS sequence"/>
</dbReference>
<feature type="compositionally biased region" description="Polar residues" evidence="1">
    <location>
        <begin position="1103"/>
        <end position="1113"/>
    </location>
</feature>
<sequence>MDKDAWNAGMVYIPQWTDPTWQDEGPRRQASAFPIRDNVLDRLRPALLPHDAVQQPTQYAKRFGIFPGRSDGRSCTSPTRTNMKLLFNADGTPGPTGKQLVDGLGTLASQANKRLDDLMIDARHDPSQLGDYSFTLKLYDELLIDEFWQSCLFKDMTMDELIAGDHVVMRDFASDLSGPLYPLLKRSKWDKAPFGQDNKGPTNIYFMDGKTLVYNPFNEDAVWHALQPALQLATKLIELDDPYFRALEDPSNWYDVDPGVDIRPQNERQHPMYKFEIRDDKSQSLGYKQGVTPTDVFNGANVTRRVLDKLVVFRFASPHENKAMDDKHIGIPLGGYTASAVIEGVDYPIKITLSSESIWALLSNRFSQTEKMMTSFALAVTIVHELMHAWRAAVVTWIVNPRLNGITIPQNITYCNTVYNQMFPPTAIDKRKMLEPSYKDDILSEVGHGFENHVLGRGVWPMVSGNYIHPIHLLYYTGVATRWPNGGGTIRKLFRQDWWDTVVKKFGSSAIREGPDNPSKAYYNLFRGLSAADIASMHIATREDRVWFITFINEHRAKGRNLIANYCMALLQDACNFEFIISACYSIACTWHDASIEISGRLQHLLMLVVEARAYFLYLDPFAAEPPERDVELVKLAYGAWKKLEKSTDKKFLDGLSKSLSGTFDHFTEQIYIQDSSVFELRLERAFQEITPLLDEDRRIQEHTICELYQLPTQFHQHYMDSLPGHCFIWIAKCHRMIQSLKSVTAVVRHLHSQMPLAESKWIPKMSNWINGFDTVLDLIPGNADPNAVARWQELLITVPMLRKTRRKPWERYYSAAKRATLNLTGNELAQMELFKQKFQDAMQLDYKIILPNVDRNEQGFAEHWAGLLDNMVGFERDQQKVMMIFGTAGLEHIKKKALRVVKTDDVNYAKIPEIVQHHKAVVVPKGKYKAQLNTALRKRDRIGAFLNQRRALKQEMRNQLAAQQGNTVGQGVQRGQGSAQPQPRSPPRSSPPPQPQTPHQSPQAEHESSPLPSTLSPQSASPQSPQPQPQSPPQHRNPTRRNLNRTSPYRRPRPQPQSSGQSLGSASGPPPNPTEPSPPPGNPPQITRPHVLNHPDPLTGPVTGSGSGNSADFSHFFQNGPPEFVSNPEELARQIDSTVNNHFLPAGRVHMPIPREYDIDGDIIIDLANETAEDRENMMDVDDDKYHDEVHAMVQETLNHHIIAHVEAIAGAMDWVPVAESNKEEEMRLGEEMRSKAANNPDADAMDVDVDVDADAKSDGDVEMACSHNFDYRPSTWF</sequence>
<feature type="region of interest" description="Disordered" evidence="1">
    <location>
        <begin position="957"/>
        <end position="1127"/>
    </location>
</feature>
<keyword evidence="3" id="KW-1185">Reference proteome</keyword>
<evidence type="ECO:0000313" key="3">
    <source>
        <dbReference type="Proteomes" id="UP001338125"/>
    </source>
</evidence>
<name>A0ABR0SZ07_9HYPO</name>
<evidence type="ECO:0000256" key="1">
    <source>
        <dbReference type="SAM" id="MobiDB-lite"/>
    </source>
</evidence>
<organism evidence="2 3">
    <name type="scientific">Cladobotryum mycophilum</name>
    <dbReference type="NCBI Taxonomy" id="491253"/>
    <lineage>
        <taxon>Eukaryota</taxon>
        <taxon>Fungi</taxon>
        <taxon>Dikarya</taxon>
        <taxon>Ascomycota</taxon>
        <taxon>Pezizomycotina</taxon>
        <taxon>Sordariomycetes</taxon>
        <taxon>Hypocreomycetidae</taxon>
        <taxon>Hypocreales</taxon>
        <taxon>Hypocreaceae</taxon>
        <taxon>Cladobotryum</taxon>
    </lineage>
</organism>
<feature type="compositionally biased region" description="Basic residues" evidence="1">
    <location>
        <begin position="1038"/>
        <end position="1054"/>
    </location>
</feature>
<feature type="compositionally biased region" description="Polar residues" evidence="1">
    <location>
        <begin position="961"/>
        <end position="980"/>
    </location>
</feature>
<reference evidence="2 3" key="1">
    <citation type="submission" date="2024-01" db="EMBL/GenBank/DDBJ databases">
        <title>Complete genome of Cladobotryum mycophilum ATHUM6906.</title>
        <authorList>
            <person name="Christinaki A.C."/>
            <person name="Myridakis A.I."/>
            <person name="Kouvelis V.N."/>
        </authorList>
    </citation>
    <scope>NUCLEOTIDE SEQUENCE [LARGE SCALE GENOMIC DNA]</scope>
    <source>
        <strain evidence="2 3">ATHUM6906</strain>
    </source>
</reference>
<accession>A0ABR0SZ07</accession>
<evidence type="ECO:0000313" key="2">
    <source>
        <dbReference type="EMBL" id="KAK5996976.1"/>
    </source>
</evidence>
<dbReference type="EMBL" id="JAVFKD010000002">
    <property type="protein sequence ID" value="KAK5996976.1"/>
    <property type="molecule type" value="Genomic_DNA"/>
</dbReference>
<comment type="caution">
    <text evidence="2">The sequence shown here is derived from an EMBL/GenBank/DDBJ whole genome shotgun (WGS) entry which is preliminary data.</text>
</comment>